<comment type="caution">
    <text evidence="1">The sequence shown here is derived from an EMBL/GenBank/DDBJ whole genome shotgun (WGS) entry which is preliminary data.</text>
</comment>
<gene>
    <name evidence="1" type="ORF">F2P45_22820</name>
</gene>
<evidence type="ECO:0000313" key="1">
    <source>
        <dbReference type="EMBL" id="NHZ91815.1"/>
    </source>
</evidence>
<dbReference type="PROSITE" id="PS51257">
    <property type="entry name" value="PROKAR_LIPOPROTEIN"/>
    <property type="match status" value="1"/>
</dbReference>
<name>A0ABX0NZ00_9BURK</name>
<dbReference type="RefSeq" id="WP_166880235.1">
    <property type="nucleotide sequence ID" value="NZ_WHJH01000035.1"/>
</dbReference>
<protein>
    <recommendedName>
        <fullName evidence="3">Lipoprotein</fullName>
    </recommendedName>
</protein>
<reference evidence="1 2" key="1">
    <citation type="submission" date="2019-10" db="EMBL/GenBank/DDBJ databases">
        <title>Taxonomy of Antarctic Massilia spp.: description of Massilia rubra sp. nov., Massilia aquatica sp. nov., Massilia mucilaginosa sp. nov., Massilia frigida sp. nov. isolated from streams, lakes and regoliths.</title>
        <authorList>
            <person name="Holochova P."/>
            <person name="Sedlacek I."/>
            <person name="Kralova S."/>
            <person name="Maslanova I."/>
            <person name="Busse H.-J."/>
            <person name="Stankova E."/>
            <person name="Vrbovska V."/>
            <person name="Kovarovic V."/>
            <person name="Bartak M."/>
            <person name="Svec P."/>
            <person name="Pantucek R."/>
        </authorList>
    </citation>
    <scope>NUCLEOTIDE SEQUENCE [LARGE SCALE GENOMIC DNA]</scope>
    <source>
        <strain evidence="1 2">CCM 8733</strain>
    </source>
</reference>
<keyword evidence="2" id="KW-1185">Reference proteome</keyword>
<accession>A0ABX0NZ00</accession>
<evidence type="ECO:0008006" key="3">
    <source>
        <dbReference type="Google" id="ProtNLM"/>
    </source>
</evidence>
<evidence type="ECO:0000313" key="2">
    <source>
        <dbReference type="Proteomes" id="UP000609726"/>
    </source>
</evidence>
<dbReference type="EMBL" id="WHJH01000035">
    <property type="protein sequence ID" value="NHZ91815.1"/>
    <property type="molecule type" value="Genomic_DNA"/>
</dbReference>
<sequence>MKNLLLIGTLVALGGCATYPPSSGYASGGYAQPSDPSQWRVVSVTPVAPGTGDKVAAASPNGSRVEYSSRPVTVAPPVWVQSPVYVQQPVYVPAPVYVEEPLWYPPISLSLGFGFGRSWGHHGYGRAHVGRGWGLGGHGRGHGRGWRHR</sequence>
<proteinExistence type="predicted"/>
<dbReference type="Proteomes" id="UP000609726">
    <property type="component" value="Unassembled WGS sequence"/>
</dbReference>
<organism evidence="1 2">
    <name type="scientific">Massilia mucilaginosa</name>
    <dbReference type="NCBI Taxonomy" id="2609282"/>
    <lineage>
        <taxon>Bacteria</taxon>
        <taxon>Pseudomonadati</taxon>
        <taxon>Pseudomonadota</taxon>
        <taxon>Betaproteobacteria</taxon>
        <taxon>Burkholderiales</taxon>
        <taxon>Oxalobacteraceae</taxon>
        <taxon>Telluria group</taxon>
        <taxon>Massilia</taxon>
    </lineage>
</organism>